<reference evidence="1" key="1">
    <citation type="submission" date="2023-08" db="EMBL/GenBank/DDBJ databases">
        <authorList>
            <person name="Messyasz A."/>
            <person name="Mannisto M.K."/>
            <person name="Kerkhof L.J."/>
            <person name="Haggblom M."/>
        </authorList>
    </citation>
    <scope>NUCLEOTIDE SEQUENCE</scope>
    <source>
        <strain evidence="1">M8UP39</strain>
    </source>
</reference>
<sequence length="362" mass="40871">MQTFDQSSSAFELRVRDPAMRAYLQRHPFLVGPDREMNEKGRQAVRDGLVLRNRDKISTQLRRLTRAETRLTSEQMDRLNRIMDESEVPKAARRALIDDYAWEAKLVPSDSKSVLVIGCADGTELMFLRAVLPDAKITALDYEDSIPDPRKRAINVRFFHGDMNTILTSFGQEFDLISSNHTLEHLYTPNETLKTLSELLISDGALISTLPMDGHENTPFLDKVKAAASGKAVYPLDVVYLDAGHPWKTNPADLVATMQETGFERPLLFQRRDHLSRTLPFGERRFKVALAFAKAMHAILFASPRSVIRVLFPNSPPKLLSSLLMGAERRLWFGPNKLKNNFTQEVLVLARKSSSSPYASGD</sequence>
<dbReference type="GO" id="GO:0032259">
    <property type="term" value="P:methylation"/>
    <property type="evidence" value="ECO:0007669"/>
    <property type="project" value="UniProtKB-KW"/>
</dbReference>
<dbReference type="EMBL" id="CP132938">
    <property type="protein sequence ID" value="XCB22130.1"/>
    <property type="molecule type" value="Genomic_DNA"/>
</dbReference>
<gene>
    <name evidence="1" type="ORF">RBB81_21530</name>
</gene>
<dbReference type="CDD" id="cd02440">
    <property type="entry name" value="AdoMet_MTases"/>
    <property type="match status" value="1"/>
</dbReference>
<keyword evidence="1" id="KW-0489">Methyltransferase</keyword>
<name>A0AAU7YZW4_9BACT</name>
<reference evidence="1" key="2">
    <citation type="journal article" date="2024" name="Environ. Microbiol.">
        <title>Genome analysis and description of Tunturibacter gen. nov. expands the diversity of Terriglobia in tundra soils.</title>
        <authorList>
            <person name="Messyasz A."/>
            <person name="Mannisto M.K."/>
            <person name="Kerkhof L.J."/>
            <person name="Haggblom M.M."/>
        </authorList>
    </citation>
    <scope>NUCLEOTIDE SEQUENCE</scope>
    <source>
        <strain evidence="1">M8UP39</strain>
    </source>
</reference>
<dbReference type="PANTHER" id="PTHR43861">
    <property type="entry name" value="TRANS-ACONITATE 2-METHYLTRANSFERASE-RELATED"/>
    <property type="match status" value="1"/>
</dbReference>
<dbReference type="GO" id="GO:0008168">
    <property type="term" value="F:methyltransferase activity"/>
    <property type="evidence" value="ECO:0007669"/>
    <property type="project" value="UniProtKB-KW"/>
</dbReference>
<protein>
    <submittedName>
        <fullName evidence="1">Class I SAM-dependent methyltransferase</fullName>
    </submittedName>
</protein>
<dbReference type="InterPro" id="IPR029063">
    <property type="entry name" value="SAM-dependent_MTases_sf"/>
</dbReference>
<evidence type="ECO:0000313" key="1">
    <source>
        <dbReference type="EMBL" id="XCB22130.1"/>
    </source>
</evidence>
<keyword evidence="1" id="KW-0808">Transferase</keyword>
<dbReference type="KEGG" id="tgi:RBB81_21530"/>
<dbReference type="AlphaFoldDB" id="A0AAU7YZW4"/>
<dbReference type="RefSeq" id="WP_353072126.1">
    <property type="nucleotide sequence ID" value="NZ_CP132938.1"/>
</dbReference>
<dbReference type="Gene3D" id="3.40.50.150">
    <property type="entry name" value="Vaccinia Virus protein VP39"/>
    <property type="match status" value="1"/>
</dbReference>
<dbReference type="PANTHER" id="PTHR43861:SF1">
    <property type="entry name" value="TRANS-ACONITATE 2-METHYLTRANSFERASE"/>
    <property type="match status" value="1"/>
</dbReference>
<dbReference type="Pfam" id="PF13489">
    <property type="entry name" value="Methyltransf_23"/>
    <property type="match status" value="1"/>
</dbReference>
<accession>A0AAU7YZW4</accession>
<dbReference type="SUPFAM" id="SSF53335">
    <property type="entry name" value="S-adenosyl-L-methionine-dependent methyltransferases"/>
    <property type="match status" value="1"/>
</dbReference>
<proteinExistence type="predicted"/>
<organism evidence="1">
    <name type="scientific">Tunturiibacter gelidiferens</name>
    <dbReference type="NCBI Taxonomy" id="3069689"/>
    <lineage>
        <taxon>Bacteria</taxon>
        <taxon>Pseudomonadati</taxon>
        <taxon>Acidobacteriota</taxon>
        <taxon>Terriglobia</taxon>
        <taxon>Terriglobales</taxon>
        <taxon>Acidobacteriaceae</taxon>
        <taxon>Tunturiibacter</taxon>
    </lineage>
</organism>